<gene>
    <name evidence="2" type="ORF">QQS21_012686</name>
</gene>
<dbReference type="Pfam" id="PF12311">
    <property type="entry name" value="DUF3632"/>
    <property type="match status" value="1"/>
</dbReference>
<organism evidence="2 3">
    <name type="scientific">Conoideocrella luteorostrata</name>
    <dbReference type="NCBI Taxonomy" id="1105319"/>
    <lineage>
        <taxon>Eukaryota</taxon>
        <taxon>Fungi</taxon>
        <taxon>Dikarya</taxon>
        <taxon>Ascomycota</taxon>
        <taxon>Pezizomycotina</taxon>
        <taxon>Sordariomycetes</taxon>
        <taxon>Hypocreomycetidae</taxon>
        <taxon>Hypocreales</taxon>
        <taxon>Clavicipitaceae</taxon>
        <taxon>Conoideocrella</taxon>
    </lineage>
</organism>
<sequence>MSTIFDVPGRNPPNPFVSDIETFLASARDDAAAGKTASRLVSAVTASSDPKKILWMFWDAFFISVATFSSSHITHQALLEAIQAQQATTPINPGTKSDGGRRHSRGVGDDGKFHWQELPNFGRQWRDVHDTLEAWRDWDGIWDSDKGNISSLKNSPGGYYLQFCIFSAALLKAGIQKGASPSIWVFYACRNVLEYRGPRPGHQRPHRISSQQLWDLDVRVTADVDSGELRLEWADTLDEPTDLWPRKEGLTWESWLLWRDRLQDLAKDAENLGEKTRVIAADAVAVVNKLFGDK</sequence>
<dbReference type="Proteomes" id="UP001251528">
    <property type="component" value="Unassembled WGS sequence"/>
</dbReference>
<comment type="caution">
    <text evidence="2">The sequence shown here is derived from an EMBL/GenBank/DDBJ whole genome shotgun (WGS) entry which is preliminary data.</text>
</comment>
<reference evidence="2" key="1">
    <citation type="submission" date="2023-06" db="EMBL/GenBank/DDBJ databases">
        <title>Conoideocrella luteorostrata (Hypocreales: Clavicipitaceae), a potential biocontrol fungus for elongate hemlock scale in United States Christmas tree production areas.</title>
        <authorList>
            <person name="Barrett H."/>
            <person name="Lovett B."/>
            <person name="Macias A.M."/>
            <person name="Stajich J.E."/>
            <person name="Kasson M.T."/>
        </authorList>
    </citation>
    <scope>NUCLEOTIDE SEQUENCE</scope>
    <source>
        <strain evidence="2">ARSEF 14590</strain>
    </source>
</reference>
<evidence type="ECO:0000256" key="1">
    <source>
        <dbReference type="SAM" id="MobiDB-lite"/>
    </source>
</evidence>
<accession>A0AAJ0CB15</accession>
<dbReference type="AlphaFoldDB" id="A0AAJ0CB15"/>
<evidence type="ECO:0000313" key="3">
    <source>
        <dbReference type="Proteomes" id="UP001251528"/>
    </source>
</evidence>
<name>A0AAJ0CB15_9HYPO</name>
<dbReference type="EMBL" id="JASWJB010000594">
    <property type="protein sequence ID" value="KAK2589636.1"/>
    <property type="molecule type" value="Genomic_DNA"/>
</dbReference>
<keyword evidence="3" id="KW-1185">Reference proteome</keyword>
<feature type="region of interest" description="Disordered" evidence="1">
    <location>
        <begin position="88"/>
        <end position="109"/>
    </location>
</feature>
<feature type="compositionally biased region" description="Basic and acidic residues" evidence="1">
    <location>
        <begin position="98"/>
        <end position="109"/>
    </location>
</feature>
<evidence type="ECO:0000313" key="2">
    <source>
        <dbReference type="EMBL" id="KAK2589636.1"/>
    </source>
</evidence>
<protein>
    <submittedName>
        <fullName evidence="2">Uncharacterized protein</fullName>
    </submittedName>
</protein>
<dbReference type="InterPro" id="IPR022085">
    <property type="entry name" value="OpdG"/>
</dbReference>
<proteinExistence type="predicted"/>